<dbReference type="EMBL" id="LGAV01000001">
    <property type="protein sequence ID" value="KOS16490.1"/>
    <property type="molecule type" value="Genomic_DNA"/>
</dbReference>
<evidence type="ECO:0000256" key="5">
    <source>
        <dbReference type="ARBA" id="ARBA00023329"/>
    </source>
</evidence>
<comment type="function">
    <text evidence="6">Required for the assembly of the V0 complex of the vacuolar ATPase (V-ATPase) in the endoplasmic reticulum.</text>
</comment>
<dbReference type="RefSeq" id="XP_017994122.1">
    <property type="nucleotide sequence ID" value="XM_018137587.1"/>
</dbReference>
<dbReference type="GO" id="GO:0070072">
    <property type="term" value="P:vacuolar proton-transporting V-type ATPase complex assembly"/>
    <property type="evidence" value="ECO:0007669"/>
    <property type="project" value="UniProtKB-UniRule"/>
</dbReference>
<gene>
    <name evidence="7" type="ORF">Malapachy_3109</name>
</gene>
<evidence type="ECO:0000256" key="6">
    <source>
        <dbReference type="HAMAP-Rule" id="MF_03058"/>
    </source>
</evidence>
<reference evidence="7 8" key="1">
    <citation type="submission" date="2015-07" db="EMBL/GenBank/DDBJ databases">
        <title>Draft Genome Sequence of Malassezia furfur CBS1878 and Malassezia pachydermatis CBS1879.</title>
        <authorList>
            <person name="Triana S."/>
            <person name="Ohm R."/>
            <person name="Gonzalez A."/>
            <person name="DeCock H."/>
            <person name="Restrepo S."/>
            <person name="Celis A."/>
        </authorList>
    </citation>
    <scope>NUCLEOTIDE SEQUENCE [LARGE SCALE GENOMIC DNA]</scope>
    <source>
        <strain evidence="7 8">CBS 1879</strain>
    </source>
</reference>
<dbReference type="GO" id="GO:0005789">
    <property type="term" value="C:endoplasmic reticulum membrane"/>
    <property type="evidence" value="ECO:0007669"/>
    <property type="project" value="UniProtKB-SubCell"/>
</dbReference>
<evidence type="ECO:0000313" key="8">
    <source>
        <dbReference type="Proteomes" id="UP000037751"/>
    </source>
</evidence>
<feature type="transmembrane region" description="Helical" evidence="6">
    <location>
        <begin position="21"/>
        <end position="42"/>
    </location>
</feature>
<comment type="subcellular location">
    <subcellularLocation>
        <location evidence="6">Endoplasmic reticulum membrane</location>
        <topology evidence="6">Multi-pass membrane protein</topology>
    </subcellularLocation>
    <subcellularLocation>
        <location evidence="6">Endoplasmic reticulum-Golgi intermediate compartment membrane</location>
        <topology evidence="6">Multi-pass membrane protein</topology>
    </subcellularLocation>
    <subcellularLocation>
        <location evidence="6">Cytoplasmic vesicle</location>
        <location evidence="6">COPII-coated vesicle membrane</location>
        <topology evidence="6">Multi-pass membrane protein</topology>
    </subcellularLocation>
</comment>
<protein>
    <submittedName>
        <fullName evidence="7">Vacuolar atpase assembly integral membrane protein vma21</fullName>
    </submittedName>
</protein>
<proteinExistence type="inferred from homology"/>
<keyword evidence="3 6" id="KW-1133">Transmembrane helix</keyword>
<accession>A0A0M8MYV9</accession>
<keyword evidence="4 6" id="KW-0472">Membrane</keyword>
<dbReference type="Pfam" id="PF09446">
    <property type="entry name" value="VMA21"/>
    <property type="match status" value="1"/>
</dbReference>
<dbReference type="VEuPathDB" id="FungiDB:Malapachy_3109"/>
<sequence>MSIPVTPSRVGKPGPDPAKRVYFKLAFFSVSLFVAPIAAYYYSKDRWFGGDAVYSGGLAALVANVVLFGYIVTACLEDDGSKAEAKRQEKKSE</sequence>
<dbReference type="AlphaFoldDB" id="A0A0M8MYV9"/>
<dbReference type="GeneID" id="28729463"/>
<dbReference type="GO" id="GO:0012507">
    <property type="term" value="C:ER to Golgi transport vesicle membrane"/>
    <property type="evidence" value="ECO:0007669"/>
    <property type="project" value="UniProtKB-SubCell"/>
</dbReference>
<evidence type="ECO:0000256" key="2">
    <source>
        <dbReference type="ARBA" id="ARBA00022824"/>
    </source>
</evidence>
<evidence type="ECO:0000256" key="3">
    <source>
        <dbReference type="ARBA" id="ARBA00022989"/>
    </source>
</evidence>
<keyword evidence="2 6" id="KW-0256">Endoplasmic reticulum</keyword>
<dbReference type="GO" id="GO:0033116">
    <property type="term" value="C:endoplasmic reticulum-Golgi intermediate compartment membrane"/>
    <property type="evidence" value="ECO:0007669"/>
    <property type="project" value="UniProtKB-SubCell"/>
</dbReference>
<dbReference type="Proteomes" id="UP000037751">
    <property type="component" value="Unassembled WGS sequence"/>
</dbReference>
<organism evidence="7 8">
    <name type="scientific">Malassezia pachydermatis</name>
    <dbReference type="NCBI Taxonomy" id="77020"/>
    <lineage>
        <taxon>Eukaryota</taxon>
        <taxon>Fungi</taxon>
        <taxon>Dikarya</taxon>
        <taxon>Basidiomycota</taxon>
        <taxon>Ustilaginomycotina</taxon>
        <taxon>Malasseziomycetes</taxon>
        <taxon>Malasseziales</taxon>
        <taxon>Malasseziaceae</taxon>
        <taxon>Malassezia</taxon>
    </lineage>
</organism>
<dbReference type="HAMAP" id="MF_03058">
    <property type="entry name" value="VMA21"/>
    <property type="match status" value="1"/>
</dbReference>
<comment type="caution">
    <text evidence="6">Lacks conserved residue(s) required for the propagation of feature annotation.</text>
</comment>
<comment type="similarity">
    <text evidence="6">Belongs to the VMA21 family.</text>
</comment>
<keyword evidence="1 6" id="KW-0812">Transmembrane</keyword>
<evidence type="ECO:0000256" key="4">
    <source>
        <dbReference type="ARBA" id="ARBA00023136"/>
    </source>
</evidence>
<dbReference type="InterPro" id="IPR019013">
    <property type="entry name" value="Vma21"/>
</dbReference>
<dbReference type="STRING" id="77020.A0A0M8MYV9"/>
<comment type="caution">
    <text evidence="7">The sequence shown here is derived from an EMBL/GenBank/DDBJ whole genome shotgun (WGS) entry which is preliminary data.</text>
</comment>
<evidence type="ECO:0000313" key="7">
    <source>
        <dbReference type="EMBL" id="KOS16490.1"/>
    </source>
</evidence>
<name>A0A0M8MYV9_9BASI</name>
<evidence type="ECO:0000256" key="1">
    <source>
        <dbReference type="ARBA" id="ARBA00022692"/>
    </source>
</evidence>
<keyword evidence="8" id="KW-1185">Reference proteome</keyword>
<dbReference type="OrthoDB" id="160405at2759"/>
<keyword evidence="5 6" id="KW-0968">Cytoplasmic vesicle</keyword>
<feature type="transmembrane region" description="Helical" evidence="6">
    <location>
        <begin position="54"/>
        <end position="76"/>
    </location>
</feature>